<organism evidence="2 3">
    <name type="scientific">Aquisalibacillus elongatus</name>
    <dbReference type="NCBI Taxonomy" id="485577"/>
    <lineage>
        <taxon>Bacteria</taxon>
        <taxon>Bacillati</taxon>
        <taxon>Bacillota</taxon>
        <taxon>Bacilli</taxon>
        <taxon>Bacillales</taxon>
        <taxon>Bacillaceae</taxon>
        <taxon>Aquisalibacillus</taxon>
    </lineage>
</organism>
<proteinExistence type="predicted"/>
<evidence type="ECO:0000313" key="3">
    <source>
        <dbReference type="Proteomes" id="UP000276443"/>
    </source>
</evidence>
<dbReference type="Proteomes" id="UP000276443">
    <property type="component" value="Unassembled WGS sequence"/>
</dbReference>
<sequence>MKKLINILGFILVLIMLSACSQNTINEEEEDIRAERHPIDITFHFEPIEDAKPSEPKYQYTIILKNTSSESYNLQLEDDLKYSYDFILEDKSETILTATGTSVWNKEGNENSFLLAPEEEMVLTKGALGDIIPSGKYLVDFHFYPLHEQVNLKFDFEVG</sequence>
<gene>
    <name evidence="2" type="ORF">EDC24_2704</name>
</gene>
<accession>A0A3N5AZ83</accession>
<keyword evidence="1" id="KW-0732">Signal</keyword>
<feature type="chain" id="PRO_5038676992" description="Intracellular proteinase inhibitor BsuPI" evidence="1">
    <location>
        <begin position="22"/>
        <end position="159"/>
    </location>
</feature>
<evidence type="ECO:0000256" key="1">
    <source>
        <dbReference type="SAM" id="SignalP"/>
    </source>
</evidence>
<reference evidence="2 3" key="1">
    <citation type="submission" date="2018-11" db="EMBL/GenBank/DDBJ databases">
        <title>Genomic Encyclopedia of Type Strains, Phase IV (KMG-IV): sequencing the most valuable type-strain genomes for metagenomic binning, comparative biology and taxonomic classification.</title>
        <authorList>
            <person name="Goeker M."/>
        </authorList>
    </citation>
    <scope>NUCLEOTIDE SEQUENCE [LARGE SCALE GENOMIC DNA]</scope>
    <source>
        <strain evidence="2 3">DSM 18090</strain>
    </source>
</reference>
<feature type="signal peptide" evidence="1">
    <location>
        <begin position="1"/>
        <end position="21"/>
    </location>
</feature>
<dbReference type="PROSITE" id="PS51257">
    <property type="entry name" value="PROKAR_LIPOPROTEIN"/>
    <property type="match status" value="1"/>
</dbReference>
<evidence type="ECO:0000313" key="2">
    <source>
        <dbReference type="EMBL" id="RPF50269.1"/>
    </source>
</evidence>
<dbReference type="RefSeq" id="WP_124223398.1">
    <property type="nucleotide sequence ID" value="NZ_RKRF01000013.1"/>
</dbReference>
<evidence type="ECO:0008006" key="4">
    <source>
        <dbReference type="Google" id="ProtNLM"/>
    </source>
</evidence>
<dbReference type="AlphaFoldDB" id="A0A3N5AZ83"/>
<name>A0A3N5AZ83_9BACI</name>
<dbReference type="EMBL" id="RKRF01000013">
    <property type="protein sequence ID" value="RPF50269.1"/>
    <property type="molecule type" value="Genomic_DNA"/>
</dbReference>
<keyword evidence="3" id="KW-1185">Reference proteome</keyword>
<protein>
    <recommendedName>
        <fullName evidence="4">Intracellular proteinase inhibitor BsuPI</fullName>
    </recommendedName>
</protein>
<comment type="caution">
    <text evidence="2">The sequence shown here is derived from an EMBL/GenBank/DDBJ whole genome shotgun (WGS) entry which is preliminary data.</text>
</comment>